<dbReference type="STRING" id="2282107.A0A286U9P6"/>
<comment type="pathway">
    <text evidence="5">Carbohydrate biosynthesis.</text>
</comment>
<dbReference type="AlphaFoldDB" id="A0A286U9P6"/>
<evidence type="ECO:0000256" key="5">
    <source>
        <dbReference type="ARBA" id="ARBA00024331"/>
    </source>
</evidence>
<evidence type="ECO:0000256" key="2">
    <source>
        <dbReference type="ARBA" id="ARBA00012538"/>
    </source>
</evidence>
<comment type="similarity">
    <text evidence="1">Belongs to the glycosyltransferase 20 family.</text>
</comment>
<sequence>MSPAMNGSGGDGKQKLIVVSNRLPITITKDSNGEYHFKMSSGGLVSALSGCKKSLSFTWIGWPGFFIPVKDRPLVNRRLMQEYSCQAVYLDDDMADRHYNGFSNSILWPLFHYHPGEMNFDEENWLAYRQANLKFAEAVRSQLKSGDMVWVQDYHLMLLPMLLRNIIENGQKGGLTRREMSRITEGMEADLGVEYEAISNVKIGFFLHTPFPSSEIYRILPVRREILLGILYCDLIGFHTYDYARHFLSSCTRILGLPTMPNGVEFEGRLAHVGTFPIGIDPNSFLDNLEKESVKNRITELEQRFKGVKVIVGVDRLDYIKGVPQKMHALELFLTQHPEWIGKVVLVQLAVPSRQDVEEYQNLRSTVNELVGRINGRFGTVEFMPIHFMHKSLQFDELCALYAVSDVCLVSSTRDGMNLVSYEYIACQQKRQGVMILSEFAGAAQSLNGSLVVNPWDSQEVADAIYEAVTMDAETRTENQRKLFKYISKYSASYWGNSFVKEMTKVDLGDSTELSQPAQEEASKADIVERTTLLHQANGANGNGISTPHGTAINGIKGANAVNDVGTVQAAKDAISHVRRYLRKVASFPRIHGARLSRPI</sequence>
<keyword evidence="3" id="KW-0328">Glycosyltransferase</keyword>
<dbReference type="FunFam" id="3.40.50.2000:FF:000007">
    <property type="entry name" value="Trehalose-6-phosphate synthase"/>
    <property type="match status" value="1"/>
</dbReference>
<dbReference type="OrthoDB" id="755951at2759"/>
<dbReference type="EC" id="2.4.1.15" evidence="2"/>
<evidence type="ECO:0000256" key="7">
    <source>
        <dbReference type="ARBA" id="ARBA00048039"/>
    </source>
</evidence>
<dbReference type="InterPro" id="IPR001830">
    <property type="entry name" value="Glyco_trans_20"/>
</dbReference>
<comment type="caution">
    <text evidence="8">The sequence shown here is derived from an EMBL/GenBank/DDBJ whole genome shotgun (WGS) entry which is preliminary data.</text>
</comment>
<evidence type="ECO:0000256" key="6">
    <source>
        <dbReference type="ARBA" id="ARBA00029654"/>
    </source>
</evidence>
<dbReference type="PANTHER" id="PTHR10788:SF106">
    <property type="entry name" value="BCDNA.GH08860"/>
    <property type="match status" value="1"/>
</dbReference>
<evidence type="ECO:0000256" key="1">
    <source>
        <dbReference type="ARBA" id="ARBA00008799"/>
    </source>
</evidence>
<dbReference type="CDD" id="cd03788">
    <property type="entry name" value="GT20_TPS"/>
    <property type="match status" value="1"/>
</dbReference>
<dbReference type="GO" id="GO:0034605">
    <property type="term" value="P:cellular response to heat"/>
    <property type="evidence" value="ECO:0007669"/>
    <property type="project" value="TreeGrafter"/>
</dbReference>
<comment type="catalytic activity">
    <reaction evidence="7">
        <text>D-glucose 6-phosphate + UDP-alpha-D-glucose = alpha,alpha-trehalose 6-phosphate + UDP + H(+)</text>
        <dbReference type="Rhea" id="RHEA:18889"/>
        <dbReference type="ChEBI" id="CHEBI:15378"/>
        <dbReference type="ChEBI" id="CHEBI:58223"/>
        <dbReference type="ChEBI" id="CHEBI:58429"/>
        <dbReference type="ChEBI" id="CHEBI:58885"/>
        <dbReference type="ChEBI" id="CHEBI:61548"/>
        <dbReference type="EC" id="2.4.1.15"/>
    </reaction>
</comment>
<protein>
    <recommendedName>
        <fullName evidence="2">alpha,alpha-trehalose-phosphate synthase (UDP-forming)</fullName>
        <ecNumber evidence="2">2.4.1.15</ecNumber>
    </recommendedName>
    <alternativeName>
        <fullName evidence="6">UDP-glucose-glucosephosphate glucosyltransferase</fullName>
    </alternativeName>
</protein>
<dbReference type="PANTHER" id="PTHR10788">
    <property type="entry name" value="TREHALOSE-6-PHOSPHATE SYNTHASE"/>
    <property type="match status" value="1"/>
</dbReference>
<dbReference type="GO" id="GO:0004805">
    <property type="term" value="F:trehalose-phosphatase activity"/>
    <property type="evidence" value="ECO:0007669"/>
    <property type="project" value="TreeGrafter"/>
</dbReference>
<evidence type="ECO:0000313" key="9">
    <source>
        <dbReference type="Proteomes" id="UP000217199"/>
    </source>
</evidence>
<organism evidence="8 9">
    <name type="scientific">Pyrrhoderma noxium</name>
    <dbReference type="NCBI Taxonomy" id="2282107"/>
    <lineage>
        <taxon>Eukaryota</taxon>
        <taxon>Fungi</taxon>
        <taxon>Dikarya</taxon>
        <taxon>Basidiomycota</taxon>
        <taxon>Agaricomycotina</taxon>
        <taxon>Agaricomycetes</taxon>
        <taxon>Hymenochaetales</taxon>
        <taxon>Hymenochaetaceae</taxon>
        <taxon>Pyrrhoderma</taxon>
    </lineage>
</organism>
<dbReference type="FunCoup" id="A0A286U9P6">
    <property type="interactions" value="82"/>
</dbReference>
<keyword evidence="4" id="KW-0808">Transferase</keyword>
<evidence type="ECO:0000256" key="4">
    <source>
        <dbReference type="ARBA" id="ARBA00022679"/>
    </source>
</evidence>
<dbReference type="Gene3D" id="3.40.50.2000">
    <property type="entry name" value="Glycogen Phosphorylase B"/>
    <property type="match status" value="2"/>
</dbReference>
<evidence type="ECO:0000256" key="3">
    <source>
        <dbReference type="ARBA" id="ARBA00022676"/>
    </source>
</evidence>
<dbReference type="EMBL" id="NBII01000008">
    <property type="protein sequence ID" value="PAV16234.1"/>
    <property type="molecule type" value="Genomic_DNA"/>
</dbReference>
<dbReference type="InParanoid" id="A0A286U9P6"/>
<dbReference type="GO" id="GO:0005946">
    <property type="term" value="C:alpha,alpha-trehalose-phosphate synthase complex (UDP-forming)"/>
    <property type="evidence" value="ECO:0007669"/>
    <property type="project" value="TreeGrafter"/>
</dbReference>
<dbReference type="Proteomes" id="UP000217199">
    <property type="component" value="Unassembled WGS sequence"/>
</dbReference>
<dbReference type="Pfam" id="PF00982">
    <property type="entry name" value="Glyco_transf_20"/>
    <property type="match status" value="1"/>
</dbReference>
<dbReference type="FunFam" id="3.40.50.2000:FF:000035">
    <property type="entry name" value="Trehalose-6-phosphate synthase"/>
    <property type="match status" value="1"/>
</dbReference>
<name>A0A286U9P6_9AGAM</name>
<proteinExistence type="inferred from homology"/>
<reference evidence="8 9" key="1">
    <citation type="journal article" date="2017" name="Mol. Ecol.">
        <title>Comparative and population genomic landscape of Phellinus noxius: A hypervariable fungus causing root rot in trees.</title>
        <authorList>
            <person name="Chung C.L."/>
            <person name="Lee T.J."/>
            <person name="Akiba M."/>
            <person name="Lee H.H."/>
            <person name="Kuo T.H."/>
            <person name="Liu D."/>
            <person name="Ke H.M."/>
            <person name="Yokoi T."/>
            <person name="Roa M.B."/>
            <person name="Lu M.J."/>
            <person name="Chang Y.Y."/>
            <person name="Ann P.J."/>
            <person name="Tsai J.N."/>
            <person name="Chen C.Y."/>
            <person name="Tzean S.S."/>
            <person name="Ota Y."/>
            <person name="Hattori T."/>
            <person name="Sahashi N."/>
            <person name="Liou R.F."/>
            <person name="Kikuchi T."/>
            <person name="Tsai I.J."/>
        </authorList>
    </citation>
    <scope>NUCLEOTIDE SEQUENCE [LARGE SCALE GENOMIC DNA]</scope>
    <source>
        <strain evidence="8 9">FFPRI411160</strain>
    </source>
</reference>
<keyword evidence="9" id="KW-1185">Reference proteome</keyword>
<dbReference type="SUPFAM" id="SSF53756">
    <property type="entry name" value="UDP-Glycosyltransferase/glycogen phosphorylase"/>
    <property type="match status" value="1"/>
</dbReference>
<dbReference type="GO" id="GO:0003825">
    <property type="term" value="F:alpha,alpha-trehalose-phosphate synthase (UDP-forming) activity"/>
    <property type="evidence" value="ECO:0007669"/>
    <property type="project" value="UniProtKB-EC"/>
</dbReference>
<gene>
    <name evidence="8" type="ORF">PNOK_0785400</name>
</gene>
<accession>A0A286U9P6</accession>
<evidence type="ECO:0000313" key="8">
    <source>
        <dbReference type="EMBL" id="PAV16234.1"/>
    </source>
</evidence>
<dbReference type="GO" id="GO:0005992">
    <property type="term" value="P:trehalose biosynthetic process"/>
    <property type="evidence" value="ECO:0007669"/>
    <property type="project" value="InterPro"/>
</dbReference>
<dbReference type="GO" id="GO:0005829">
    <property type="term" value="C:cytosol"/>
    <property type="evidence" value="ECO:0007669"/>
    <property type="project" value="TreeGrafter"/>
</dbReference>